<comment type="similarity">
    <text evidence="2 4">Belongs to the pyridoxal phosphate-binding protein YggS/PROSC family.</text>
</comment>
<evidence type="ECO:0000256" key="4">
    <source>
        <dbReference type="RuleBase" id="RU004514"/>
    </source>
</evidence>
<evidence type="ECO:0000313" key="7">
    <source>
        <dbReference type="Proteomes" id="UP000601768"/>
    </source>
</evidence>
<dbReference type="NCBIfam" id="TIGR00044">
    <property type="entry name" value="YggS family pyridoxal phosphate-dependent enzyme"/>
    <property type="match status" value="1"/>
</dbReference>
<sequence length="225" mass="24940">MKTIAEQLQSVYQAIHSFCSSNATAQEVSLLAVSKKHPADAIRQAYNAGQRQFGENYAQEGAEKKAQLADLSDIEWHFIGPVQSNKTQLIVDTFNWVQSVDRGKIARRLSKQRSPALAPLQICLQVNISGETTKSGMAVSEVFALAEQVDALPNLTLRGLMCIGSDNPAHQQQEFTRMQQLFEELKQQYKTVDTLSMGMSGDWQQAINYGATMIRLGTAIFGSRQ</sequence>
<name>A0A8J6J0V8_9ALTE</name>
<dbReference type="CDD" id="cd06824">
    <property type="entry name" value="PLPDE_III_Yggs_like"/>
    <property type="match status" value="1"/>
</dbReference>
<comment type="cofactor">
    <cofactor evidence="3">
        <name>pyridoxal 5'-phosphate</name>
        <dbReference type="ChEBI" id="CHEBI:597326"/>
    </cofactor>
</comment>
<dbReference type="PROSITE" id="PS01211">
    <property type="entry name" value="UPF0001"/>
    <property type="match status" value="1"/>
</dbReference>
<comment type="caution">
    <text evidence="6">The sequence shown here is derived from an EMBL/GenBank/DDBJ whole genome shotgun (WGS) entry which is preliminary data.</text>
</comment>
<keyword evidence="7" id="KW-1185">Reference proteome</keyword>
<evidence type="ECO:0000256" key="2">
    <source>
        <dbReference type="HAMAP-Rule" id="MF_02087"/>
    </source>
</evidence>
<evidence type="ECO:0000256" key="1">
    <source>
        <dbReference type="ARBA" id="ARBA00022898"/>
    </source>
</evidence>
<evidence type="ECO:0000313" key="6">
    <source>
        <dbReference type="EMBL" id="MBC3767820.1"/>
    </source>
</evidence>
<dbReference type="PANTHER" id="PTHR10146:SF14">
    <property type="entry name" value="PYRIDOXAL PHOSPHATE HOMEOSTASIS PROTEIN"/>
    <property type="match status" value="1"/>
</dbReference>
<dbReference type="Proteomes" id="UP000601768">
    <property type="component" value="Unassembled WGS sequence"/>
</dbReference>
<feature type="modified residue" description="N6-(pyridoxal phosphate)lysine" evidence="2 3">
    <location>
        <position position="35"/>
    </location>
</feature>
<dbReference type="PIRSF" id="PIRSF004848">
    <property type="entry name" value="YBL036c_PLPDEIII"/>
    <property type="match status" value="1"/>
</dbReference>
<reference evidence="6" key="1">
    <citation type="journal article" date="2018" name="Int. J. Syst. Evol. Microbiol.">
        <title>Neptunicella marina gen. nov., sp. nov., isolated from surface seawater.</title>
        <authorList>
            <person name="Liu X."/>
            <person name="Lai Q."/>
            <person name="Du Y."/>
            <person name="Zhang X."/>
            <person name="Liu Z."/>
            <person name="Sun F."/>
            <person name="Shao Z."/>
        </authorList>
    </citation>
    <scope>NUCLEOTIDE SEQUENCE</scope>
    <source>
        <strain evidence="6">S27-2</strain>
    </source>
</reference>
<dbReference type="FunFam" id="3.20.20.10:FF:000018">
    <property type="entry name" value="Pyridoxal phosphate homeostasis protein"/>
    <property type="match status" value="1"/>
</dbReference>
<dbReference type="InterPro" id="IPR001608">
    <property type="entry name" value="Ala_racemase_N"/>
</dbReference>
<dbReference type="SUPFAM" id="SSF51419">
    <property type="entry name" value="PLP-binding barrel"/>
    <property type="match status" value="1"/>
</dbReference>
<comment type="function">
    <text evidence="2">Pyridoxal 5'-phosphate (PLP)-binding protein, which is involved in PLP homeostasis.</text>
</comment>
<proteinExistence type="inferred from homology"/>
<keyword evidence="1 2" id="KW-0663">Pyridoxal phosphate</keyword>
<dbReference type="EMBL" id="JACNEP010000026">
    <property type="protein sequence ID" value="MBC3767820.1"/>
    <property type="molecule type" value="Genomic_DNA"/>
</dbReference>
<organism evidence="6 7">
    <name type="scientific">Neptunicella marina</name>
    <dbReference type="NCBI Taxonomy" id="2125989"/>
    <lineage>
        <taxon>Bacteria</taxon>
        <taxon>Pseudomonadati</taxon>
        <taxon>Pseudomonadota</taxon>
        <taxon>Gammaproteobacteria</taxon>
        <taxon>Alteromonadales</taxon>
        <taxon>Alteromonadaceae</taxon>
        <taxon>Neptunicella</taxon>
    </lineage>
</organism>
<dbReference type="InterPro" id="IPR029066">
    <property type="entry name" value="PLP-binding_barrel"/>
</dbReference>
<evidence type="ECO:0000259" key="5">
    <source>
        <dbReference type="Pfam" id="PF01168"/>
    </source>
</evidence>
<feature type="domain" description="Alanine racemase N-terminal" evidence="5">
    <location>
        <begin position="25"/>
        <end position="224"/>
    </location>
</feature>
<reference evidence="6" key="2">
    <citation type="submission" date="2020-08" db="EMBL/GenBank/DDBJ databases">
        <authorList>
            <person name="Lai Q."/>
        </authorList>
    </citation>
    <scope>NUCLEOTIDE SEQUENCE</scope>
    <source>
        <strain evidence="6">S27-2</strain>
    </source>
</reference>
<dbReference type="GO" id="GO:0030170">
    <property type="term" value="F:pyridoxal phosphate binding"/>
    <property type="evidence" value="ECO:0007669"/>
    <property type="project" value="UniProtKB-UniRule"/>
</dbReference>
<gene>
    <name evidence="6" type="ORF">H8B19_18225</name>
</gene>
<accession>A0A8J6J0V8</accession>
<dbReference type="Gene3D" id="3.20.20.10">
    <property type="entry name" value="Alanine racemase"/>
    <property type="match status" value="1"/>
</dbReference>
<evidence type="ECO:0000256" key="3">
    <source>
        <dbReference type="PIRSR" id="PIRSR004848-1"/>
    </source>
</evidence>
<dbReference type="RefSeq" id="WP_186508475.1">
    <property type="nucleotide sequence ID" value="NZ_JACNEP010000026.1"/>
</dbReference>
<protein>
    <recommendedName>
        <fullName evidence="2">Pyridoxal phosphate homeostasis protein</fullName>
        <shortName evidence="2">PLP homeostasis protein</shortName>
    </recommendedName>
</protein>
<dbReference type="AlphaFoldDB" id="A0A8J6J0V8"/>
<dbReference type="InterPro" id="IPR011078">
    <property type="entry name" value="PyrdxlP_homeostasis"/>
</dbReference>
<dbReference type="HAMAP" id="MF_02087">
    <property type="entry name" value="PLP_homeostasis"/>
    <property type="match status" value="1"/>
</dbReference>
<dbReference type="PANTHER" id="PTHR10146">
    <property type="entry name" value="PROLINE SYNTHETASE CO-TRANSCRIBED BACTERIAL HOMOLOG PROTEIN"/>
    <property type="match status" value="1"/>
</dbReference>
<dbReference type="Pfam" id="PF01168">
    <property type="entry name" value="Ala_racemase_N"/>
    <property type="match status" value="1"/>
</dbReference>